<dbReference type="AlphaFoldDB" id="A0A369JWM6"/>
<dbReference type="InParanoid" id="A0A369JWM6"/>
<evidence type="ECO:0000313" key="3">
    <source>
        <dbReference type="Proteomes" id="UP000076154"/>
    </source>
</evidence>
<sequence>MQLHRYRRAILRSSNTSSTRNTPHNPISVSSTSRHLHSSRTELQREGFIQVSDLNLVANGALFDISRPHPYHAGSRLDLQFISTQTDGRSSLRPLSVQIIKAFEPFTSAVALLVRPHSHAQGKALGVPAQFIAKINDRRYTAREDIPEWSANFECYIRTAVERALNSDPMVDSFASLHGKGPYSKKNEEAWIEEIRLCDFKKRCYDKEVAAYHYLHSLQGRFIPRFYGTFRFPFVSRSSSGLHKNDLVASILDYAEGMALEHIDGLNLAEVRLPNVDSSFSRATVERASEETLQIIKRLRDLGVMHGDPRPHNVIIRRQAPHSPVLIDFGLSSIKPADMTVEQYNNLWAPGVDEIADMRFALTNAGVHVESPRPTRVSELCGYQLMNDRVEAHSKEWRERFYDPVPFVEPGYKFVMVDGKRWHWEFARWQLKPGVKRHVCDTCVLKEVKLDLLVLDGSVALRWIKRVPVLIIRRFRKGTVLAEVTVPGLHSFALPEQEKAPVILGGAWTESLKEA</sequence>
<gene>
    <name evidence="2" type="ORF">Hypma_005354</name>
</gene>
<feature type="region of interest" description="Disordered" evidence="1">
    <location>
        <begin position="10"/>
        <end position="41"/>
    </location>
</feature>
<feature type="compositionally biased region" description="Low complexity" evidence="1">
    <location>
        <begin position="12"/>
        <end position="33"/>
    </location>
</feature>
<dbReference type="SUPFAM" id="SSF56112">
    <property type="entry name" value="Protein kinase-like (PK-like)"/>
    <property type="match status" value="1"/>
</dbReference>
<evidence type="ECO:0008006" key="4">
    <source>
        <dbReference type="Google" id="ProtNLM"/>
    </source>
</evidence>
<dbReference type="Proteomes" id="UP000076154">
    <property type="component" value="Unassembled WGS sequence"/>
</dbReference>
<dbReference type="OrthoDB" id="3250851at2759"/>
<evidence type="ECO:0000313" key="2">
    <source>
        <dbReference type="EMBL" id="RDB26741.1"/>
    </source>
</evidence>
<keyword evidence="3" id="KW-1185">Reference proteome</keyword>
<evidence type="ECO:0000256" key="1">
    <source>
        <dbReference type="SAM" id="MobiDB-lite"/>
    </source>
</evidence>
<accession>A0A369JWM6</accession>
<comment type="caution">
    <text evidence="2">The sequence shown here is derived from an EMBL/GenBank/DDBJ whole genome shotgun (WGS) entry which is preliminary data.</text>
</comment>
<dbReference type="InterPro" id="IPR011009">
    <property type="entry name" value="Kinase-like_dom_sf"/>
</dbReference>
<reference evidence="2" key="1">
    <citation type="submission" date="2018-04" db="EMBL/GenBank/DDBJ databases">
        <title>Whole genome sequencing of Hypsizygus marmoreus.</title>
        <authorList>
            <person name="Choi I.-G."/>
            <person name="Min B."/>
            <person name="Kim J.-G."/>
            <person name="Kim S."/>
            <person name="Oh Y.-L."/>
            <person name="Kong W.-S."/>
            <person name="Park H."/>
            <person name="Jeong J."/>
            <person name="Song E.-S."/>
        </authorList>
    </citation>
    <scope>NUCLEOTIDE SEQUENCE [LARGE SCALE GENOMIC DNA]</scope>
    <source>
        <strain evidence="2">51987-8</strain>
    </source>
</reference>
<name>A0A369JWM6_HYPMA</name>
<dbReference type="EMBL" id="LUEZ02000023">
    <property type="protein sequence ID" value="RDB26741.1"/>
    <property type="molecule type" value="Genomic_DNA"/>
</dbReference>
<proteinExistence type="predicted"/>
<organism evidence="2 3">
    <name type="scientific">Hypsizygus marmoreus</name>
    <name type="common">White beech mushroom</name>
    <name type="synonym">Agaricus marmoreus</name>
    <dbReference type="NCBI Taxonomy" id="39966"/>
    <lineage>
        <taxon>Eukaryota</taxon>
        <taxon>Fungi</taxon>
        <taxon>Dikarya</taxon>
        <taxon>Basidiomycota</taxon>
        <taxon>Agaricomycotina</taxon>
        <taxon>Agaricomycetes</taxon>
        <taxon>Agaricomycetidae</taxon>
        <taxon>Agaricales</taxon>
        <taxon>Tricholomatineae</taxon>
        <taxon>Lyophyllaceae</taxon>
        <taxon>Hypsizygus</taxon>
    </lineage>
</organism>
<dbReference type="Gene3D" id="1.10.510.10">
    <property type="entry name" value="Transferase(Phosphotransferase) domain 1"/>
    <property type="match status" value="1"/>
</dbReference>
<protein>
    <recommendedName>
        <fullName evidence="4">Protein kinase domain-containing protein</fullName>
    </recommendedName>
</protein>